<name>A0A3M7MCI3_9PLEO</name>
<accession>A0A3M7MCI3</accession>
<dbReference type="EMBL" id="KE747829">
    <property type="protein sequence ID" value="RMZ72187.1"/>
    <property type="molecule type" value="Genomic_DNA"/>
</dbReference>
<proteinExistence type="predicted"/>
<dbReference type="OrthoDB" id="10368733at2759"/>
<organism evidence="1 2">
    <name type="scientific">Pyrenophora seminiperda CCB06</name>
    <dbReference type="NCBI Taxonomy" id="1302712"/>
    <lineage>
        <taxon>Eukaryota</taxon>
        <taxon>Fungi</taxon>
        <taxon>Dikarya</taxon>
        <taxon>Ascomycota</taxon>
        <taxon>Pezizomycotina</taxon>
        <taxon>Dothideomycetes</taxon>
        <taxon>Pleosporomycetidae</taxon>
        <taxon>Pleosporales</taxon>
        <taxon>Pleosporineae</taxon>
        <taxon>Pleosporaceae</taxon>
        <taxon>Pyrenophora</taxon>
    </lineage>
</organism>
<reference evidence="1 2" key="1">
    <citation type="journal article" date="2014" name="PLoS ONE">
        <title>De novo Genome Assembly of the Fungal Plant Pathogen Pyrenophora semeniperda.</title>
        <authorList>
            <person name="Soliai M.M."/>
            <person name="Meyer S.E."/>
            <person name="Udall J.A."/>
            <person name="Elzinga D.E."/>
            <person name="Hermansen R.A."/>
            <person name="Bodily P.M."/>
            <person name="Hart A.A."/>
            <person name="Coleman C.E."/>
        </authorList>
    </citation>
    <scope>NUCLEOTIDE SEQUENCE [LARGE SCALE GENOMIC DNA]</scope>
    <source>
        <strain evidence="1 2">CCB06</strain>
        <tissue evidence="1">Mycelium</tissue>
    </source>
</reference>
<evidence type="ECO:0000313" key="2">
    <source>
        <dbReference type="Proteomes" id="UP000265663"/>
    </source>
</evidence>
<protein>
    <submittedName>
        <fullName evidence="1">Uncharacterized protein</fullName>
    </submittedName>
</protein>
<dbReference type="Proteomes" id="UP000265663">
    <property type="component" value="Unassembled WGS sequence"/>
</dbReference>
<sequence>MPPPGADCVEYLPLVRRHFPPLIPPRCPVQQRPAVPTRLDESVATCFGTWHLETHWHPEDPSLSLSYIGAVPLDARGYHSNDTASSPRRRVSAPTKVAAALPQQLVDELLLRSIARCRTCCGITASNC</sequence>
<keyword evidence="2" id="KW-1185">Reference proteome</keyword>
<dbReference type="AlphaFoldDB" id="A0A3M7MCI3"/>
<gene>
    <name evidence="1" type="ORF">GMOD_00007194</name>
</gene>
<evidence type="ECO:0000313" key="1">
    <source>
        <dbReference type="EMBL" id="RMZ72187.1"/>
    </source>
</evidence>